<dbReference type="EMBL" id="BK015870">
    <property type="protein sequence ID" value="DAD70786.1"/>
    <property type="molecule type" value="Genomic_DNA"/>
</dbReference>
<name>A0A8S5LLK9_9CAUD</name>
<protein>
    <submittedName>
        <fullName evidence="1">Uncharacterized protein</fullName>
    </submittedName>
</protein>
<accession>A0A8S5LLK9</accession>
<organism evidence="1">
    <name type="scientific">Siphoviridae sp. ctKcB20</name>
    <dbReference type="NCBI Taxonomy" id="2827568"/>
    <lineage>
        <taxon>Viruses</taxon>
        <taxon>Duplodnaviria</taxon>
        <taxon>Heunggongvirae</taxon>
        <taxon>Uroviricota</taxon>
        <taxon>Caudoviricetes</taxon>
    </lineage>
</organism>
<proteinExistence type="predicted"/>
<evidence type="ECO:0000313" key="1">
    <source>
        <dbReference type="EMBL" id="DAD70786.1"/>
    </source>
</evidence>
<reference evidence="1" key="1">
    <citation type="journal article" date="2021" name="Proc. Natl. Acad. Sci. U.S.A.">
        <title>A Catalog of Tens of Thousands of Viruses from Human Metagenomes Reveals Hidden Associations with Chronic Diseases.</title>
        <authorList>
            <person name="Tisza M.J."/>
            <person name="Buck C.B."/>
        </authorList>
    </citation>
    <scope>NUCLEOTIDE SEQUENCE</scope>
    <source>
        <strain evidence="1">CtKcB20</strain>
    </source>
</reference>
<sequence length="631" mass="67747">MITLTRPSYYDVPRYAEYCGLSTDDKTTISASNGDEYYEIDTAKFFRYNESSNEWIEQPSDAAPIDTGLPPMTSETTGHFLSNDGSVTKWQPVASKNFVIQLTKQNDDGTYVADKTFVQIKTAYDEAQNIVIRYDSAQMPLMNVEFASNGDAMFLFGHVEIQTDGQRIVTRAIQYSHSGATDTWSDYDMESDLSEYLPLAGGNMQGELTLAGSPTEDNHAANKKYVDSRNLEVRFTQDTTAGIKTTTEIGEITQAVIANRTVTATLNGDTYMLISASAADASFSRVEGNIITVLRYNPNNGGAWAKEQTSLLELKGGTMTGNINMGSNAITNVQKIHVDGQANLYLGSVVEKAGTNGVRLTGTTSNEAAFVKPTSQNEYVPVLVGNPTAPNHAVNLRHLTEPVLADAPASDECISNKKYVDDQVATRVPLATANQGQIKAYVQNGNKPDVCLVSDGGMALCLARYTAKGHLIDQTAPTENNHLANKQYVDTKVAQTGGNISGDLMVGGSLTINGIGSMMGTPTQNVDLVNKGYLDSSISDVIRKSSVTVGANSSVNVSLSNGVYLLTVSDDMHGGLVFVSVYPSGQTINGLVDVNNWKCERMNSGSGVTLTNSAASAMTVYITSIGEGTYR</sequence>